<protein>
    <submittedName>
        <fullName evidence="1">Uncharacterized protein</fullName>
    </submittedName>
</protein>
<proteinExistence type="predicted"/>
<dbReference type="EMBL" id="JAHYIQ010000069">
    <property type="protein sequence ID" value="KAK1116561.1"/>
    <property type="molecule type" value="Genomic_DNA"/>
</dbReference>
<name>A0AA40FDK5_9HYME</name>
<gene>
    <name evidence="1" type="ORF">K0M31_018282</name>
</gene>
<dbReference type="AlphaFoldDB" id="A0AA40FDK5"/>
<evidence type="ECO:0000313" key="1">
    <source>
        <dbReference type="EMBL" id="KAK1116561.1"/>
    </source>
</evidence>
<reference evidence="1" key="1">
    <citation type="submission" date="2021-10" db="EMBL/GenBank/DDBJ databases">
        <title>Melipona bicolor Genome sequencing and assembly.</title>
        <authorList>
            <person name="Araujo N.S."/>
            <person name="Arias M.C."/>
        </authorList>
    </citation>
    <scope>NUCLEOTIDE SEQUENCE</scope>
    <source>
        <strain evidence="1">USP_2M_L1-L4_2017</strain>
        <tissue evidence="1">Whole body</tissue>
    </source>
</reference>
<organism evidence="1 2">
    <name type="scientific">Melipona bicolor</name>
    <dbReference type="NCBI Taxonomy" id="60889"/>
    <lineage>
        <taxon>Eukaryota</taxon>
        <taxon>Metazoa</taxon>
        <taxon>Ecdysozoa</taxon>
        <taxon>Arthropoda</taxon>
        <taxon>Hexapoda</taxon>
        <taxon>Insecta</taxon>
        <taxon>Pterygota</taxon>
        <taxon>Neoptera</taxon>
        <taxon>Endopterygota</taxon>
        <taxon>Hymenoptera</taxon>
        <taxon>Apocrita</taxon>
        <taxon>Aculeata</taxon>
        <taxon>Apoidea</taxon>
        <taxon>Anthophila</taxon>
        <taxon>Apidae</taxon>
        <taxon>Melipona</taxon>
    </lineage>
</organism>
<sequence>MLWPMIPQIQVLNTRLAQAASGCVPSVDVLTDLSTLSSRVCGTLLGGVRVCEREFRPLPF</sequence>
<comment type="caution">
    <text evidence="1">The sequence shown here is derived from an EMBL/GenBank/DDBJ whole genome shotgun (WGS) entry which is preliminary data.</text>
</comment>
<accession>A0AA40FDK5</accession>
<dbReference type="Proteomes" id="UP001177670">
    <property type="component" value="Unassembled WGS sequence"/>
</dbReference>
<evidence type="ECO:0000313" key="2">
    <source>
        <dbReference type="Proteomes" id="UP001177670"/>
    </source>
</evidence>
<keyword evidence="2" id="KW-1185">Reference proteome</keyword>